<feature type="compositionally biased region" description="Acidic residues" evidence="2">
    <location>
        <begin position="64"/>
        <end position="92"/>
    </location>
</feature>
<gene>
    <name evidence="5" type="ORF">VXJ25_08575</name>
</gene>
<dbReference type="SMART" id="SM00854">
    <property type="entry name" value="PGA_cap"/>
    <property type="match status" value="1"/>
</dbReference>
<dbReference type="Proteomes" id="UP001332931">
    <property type="component" value="Unassembled WGS sequence"/>
</dbReference>
<proteinExistence type="inferred from homology"/>
<keyword evidence="6" id="KW-1185">Reference proteome</keyword>
<reference evidence="5 6" key="1">
    <citation type="submission" date="2024-01" db="EMBL/GenBank/DDBJ databases">
        <title>Description of Olsenella sp. nov., isolated from pig feces.</title>
        <authorList>
            <person name="Chang Y.-H."/>
        </authorList>
    </citation>
    <scope>NUCLEOTIDE SEQUENCE [LARGE SCALE GENOMIC DNA]</scope>
    <source>
        <strain evidence="5 6">YH-ols2223</strain>
    </source>
</reference>
<dbReference type="Pfam" id="PF09587">
    <property type="entry name" value="PGA_cap"/>
    <property type="match status" value="1"/>
</dbReference>
<evidence type="ECO:0000313" key="6">
    <source>
        <dbReference type="Proteomes" id="UP001332931"/>
    </source>
</evidence>
<dbReference type="InterPro" id="IPR029052">
    <property type="entry name" value="Metallo-depent_PP-like"/>
</dbReference>
<keyword evidence="3" id="KW-0472">Membrane</keyword>
<accession>A0ABU7RBZ1</accession>
<dbReference type="PANTHER" id="PTHR33393:SF12">
    <property type="entry name" value="CAPSULE BIOSYNTHESIS PROTEIN CAPA"/>
    <property type="match status" value="1"/>
</dbReference>
<dbReference type="InterPro" id="IPR019079">
    <property type="entry name" value="Capsule_synth_CapA"/>
</dbReference>
<feature type="compositionally biased region" description="Low complexity" evidence="2">
    <location>
        <begin position="30"/>
        <end position="45"/>
    </location>
</feature>
<organism evidence="5 6">
    <name type="scientific">Olsenella absiana</name>
    <dbReference type="NCBI Taxonomy" id="3115222"/>
    <lineage>
        <taxon>Bacteria</taxon>
        <taxon>Bacillati</taxon>
        <taxon>Actinomycetota</taxon>
        <taxon>Coriobacteriia</taxon>
        <taxon>Coriobacteriales</taxon>
        <taxon>Atopobiaceae</taxon>
        <taxon>Olsenella</taxon>
    </lineage>
</organism>
<keyword evidence="3" id="KW-1133">Transmembrane helix</keyword>
<dbReference type="EMBL" id="JAZGJQ010000011">
    <property type="protein sequence ID" value="MEE6148033.1"/>
    <property type="molecule type" value="Genomic_DNA"/>
</dbReference>
<name>A0ABU7RBZ1_9ACTN</name>
<dbReference type="InterPro" id="IPR052169">
    <property type="entry name" value="CW_Biosynth-Accessory"/>
</dbReference>
<dbReference type="RefSeq" id="WP_330958798.1">
    <property type="nucleotide sequence ID" value="NZ_JAZGJQ010000011.1"/>
</dbReference>
<evidence type="ECO:0000256" key="2">
    <source>
        <dbReference type="SAM" id="MobiDB-lite"/>
    </source>
</evidence>
<keyword evidence="3" id="KW-0812">Transmembrane</keyword>
<protein>
    <submittedName>
        <fullName evidence="5">CapA family protein</fullName>
    </submittedName>
</protein>
<comment type="caution">
    <text evidence="5">The sequence shown here is derived from an EMBL/GenBank/DDBJ whole genome shotgun (WGS) entry which is preliminary data.</text>
</comment>
<sequence>MADSDQNLDPRDSSEAGVAQGGAVDEQDLDPALAPEGAEPAAPEGADADAADVDLPADASADVDAADVDLPADEYWDCPADGPDEDPESEEERLERVASSYSRDAASRYSALALRLDPVVVAVVAALAVIAVGAFAFVGNSLRVRAQVAGRQQEEQTQVTTAEAAPEGPVDVTMVAAGDVLVQSRLLSATRTGTSSDGTRTYDFSSVLKHVSDDVSAADLALVAHVSSLGGQDFTGGAPYDTPHALVQAELGAGFDGVLKASPYALDEGYEGLHAEMAFWDANHSDVPVIGVADPEGTDGADLARKVYVYQRDGVKVAVLDYTASTEATISPKTDSDYVSYLSEAKVRADVAQAQEAGADAIVACVDWCLQSPSEVTDDQREVAELFSELGVDAVVGYGTGVLQPVEVLTNDSGEKCACFYSLGNFLSSSGNEHSFMGGLAKLTFHRAEDGSCRLSSAELDPVVTRRANDANFAVYRVADATDTVMGAGWDTWLTPDYMTRFLDGVMGQERDADTGTYVIDLS</sequence>
<evidence type="ECO:0000313" key="5">
    <source>
        <dbReference type="EMBL" id="MEE6148033.1"/>
    </source>
</evidence>
<dbReference type="PANTHER" id="PTHR33393">
    <property type="entry name" value="POLYGLUTAMINE SYNTHESIS ACCESSORY PROTEIN RV0574C-RELATED"/>
    <property type="match status" value="1"/>
</dbReference>
<dbReference type="SUPFAM" id="SSF56300">
    <property type="entry name" value="Metallo-dependent phosphatases"/>
    <property type="match status" value="1"/>
</dbReference>
<feature type="region of interest" description="Disordered" evidence="2">
    <location>
        <begin position="1"/>
        <end position="100"/>
    </location>
</feature>
<feature type="compositionally biased region" description="Low complexity" evidence="2">
    <location>
        <begin position="53"/>
        <end position="63"/>
    </location>
</feature>
<comment type="similarity">
    <text evidence="1">Belongs to the CapA family.</text>
</comment>
<feature type="domain" description="Capsule synthesis protein CapA" evidence="4">
    <location>
        <begin position="173"/>
        <end position="430"/>
    </location>
</feature>
<evidence type="ECO:0000259" key="4">
    <source>
        <dbReference type="SMART" id="SM00854"/>
    </source>
</evidence>
<evidence type="ECO:0000256" key="3">
    <source>
        <dbReference type="SAM" id="Phobius"/>
    </source>
</evidence>
<evidence type="ECO:0000256" key="1">
    <source>
        <dbReference type="ARBA" id="ARBA00005662"/>
    </source>
</evidence>
<feature type="transmembrane region" description="Helical" evidence="3">
    <location>
        <begin position="118"/>
        <end position="138"/>
    </location>
</feature>
<dbReference type="Gene3D" id="3.60.21.10">
    <property type="match status" value="1"/>
</dbReference>